<keyword evidence="3" id="KW-1185">Reference proteome</keyword>
<protein>
    <submittedName>
        <fullName evidence="2">DoxX family protein</fullName>
    </submittedName>
</protein>
<feature type="transmembrane region" description="Helical" evidence="1">
    <location>
        <begin position="95"/>
        <end position="113"/>
    </location>
</feature>
<dbReference type="EMBL" id="CP136051">
    <property type="protein sequence ID" value="WOK08956.1"/>
    <property type="molecule type" value="Genomic_DNA"/>
</dbReference>
<accession>A0ABZ0IVZ3</accession>
<reference evidence="2 3" key="1">
    <citation type="journal article" date="2023" name="Microbiol. Resour. Announc.">
        <title>Complete Genome Sequence of Imperialibacter roseus strain P4T.</title>
        <authorList>
            <person name="Tizabi D.R."/>
            <person name="Bachvaroff T."/>
            <person name="Hill R.T."/>
        </authorList>
    </citation>
    <scope>NUCLEOTIDE SEQUENCE [LARGE SCALE GENOMIC DNA]</scope>
    <source>
        <strain evidence="2 3">P4T</strain>
    </source>
</reference>
<keyword evidence="1" id="KW-0812">Transmembrane</keyword>
<dbReference type="PANTHER" id="PTHR36974:SF1">
    <property type="entry name" value="DOXX FAMILY MEMBRANE PROTEIN"/>
    <property type="match status" value="1"/>
</dbReference>
<keyword evidence="1" id="KW-0472">Membrane</keyword>
<proteinExistence type="predicted"/>
<evidence type="ECO:0000313" key="2">
    <source>
        <dbReference type="EMBL" id="WOK08956.1"/>
    </source>
</evidence>
<feature type="transmembrane region" description="Helical" evidence="1">
    <location>
        <begin position="6"/>
        <end position="29"/>
    </location>
</feature>
<gene>
    <name evidence="2" type="ORF">RT717_09950</name>
</gene>
<keyword evidence="1" id="KW-1133">Transmembrane helix</keyword>
<feature type="transmembrane region" description="Helical" evidence="1">
    <location>
        <begin position="64"/>
        <end position="83"/>
    </location>
</feature>
<sequence length="116" mass="13200">METQWHLYVMAVLYILAGINHFINPTFYLRIIPPVLKYKQLINSISGAAEILLGILLLTSYRPMAAIGVIALLIAIFPANVYHLIQKGAGMKVPIWGLWLRLPAQGLLIWWAWQYV</sequence>
<name>A0ABZ0IVZ3_9BACT</name>
<evidence type="ECO:0000256" key="1">
    <source>
        <dbReference type="SAM" id="Phobius"/>
    </source>
</evidence>
<organism evidence="2 3">
    <name type="scientific">Imperialibacter roseus</name>
    <dbReference type="NCBI Taxonomy" id="1324217"/>
    <lineage>
        <taxon>Bacteria</taxon>
        <taxon>Pseudomonadati</taxon>
        <taxon>Bacteroidota</taxon>
        <taxon>Cytophagia</taxon>
        <taxon>Cytophagales</taxon>
        <taxon>Flammeovirgaceae</taxon>
        <taxon>Imperialibacter</taxon>
    </lineage>
</organism>
<dbReference type="PANTHER" id="PTHR36974">
    <property type="entry name" value="MEMBRANE PROTEIN-RELATED"/>
    <property type="match status" value="1"/>
</dbReference>
<dbReference type="Proteomes" id="UP001302349">
    <property type="component" value="Chromosome"/>
</dbReference>
<dbReference type="RefSeq" id="WP_317491585.1">
    <property type="nucleotide sequence ID" value="NZ_CP136051.1"/>
</dbReference>
<evidence type="ECO:0000313" key="3">
    <source>
        <dbReference type="Proteomes" id="UP001302349"/>
    </source>
</evidence>